<dbReference type="PRINTS" id="PR00943">
    <property type="entry name" value="CUATPASE"/>
</dbReference>
<evidence type="ECO:0000256" key="6">
    <source>
        <dbReference type="ARBA" id="ARBA00022840"/>
    </source>
</evidence>
<feature type="transmembrane region" description="Helical" evidence="11">
    <location>
        <begin position="139"/>
        <end position="159"/>
    </location>
</feature>
<dbReference type="Gene3D" id="2.70.150.10">
    <property type="entry name" value="Calcium-transporting ATPase, cytoplasmic transduction domain A"/>
    <property type="match status" value="1"/>
</dbReference>
<feature type="transmembrane region" description="Helical" evidence="11">
    <location>
        <begin position="114"/>
        <end position="133"/>
    </location>
</feature>
<dbReference type="InterPro" id="IPR023298">
    <property type="entry name" value="ATPase_P-typ_TM_dom_sf"/>
</dbReference>
<evidence type="ECO:0000256" key="2">
    <source>
        <dbReference type="ARBA" id="ARBA00006024"/>
    </source>
</evidence>
<dbReference type="SUPFAM" id="SSF81653">
    <property type="entry name" value="Calcium ATPase, transduction domain A"/>
    <property type="match status" value="1"/>
</dbReference>
<dbReference type="Pfam" id="PF00702">
    <property type="entry name" value="Hydrolase"/>
    <property type="match status" value="1"/>
</dbReference>
<dbReference type="EMBL" id="VSSQ01000247">
    <property type="protein sequence ID" value="MPL87917.1"/>
    <property type="molecule type" value="Genomic_DNA"/>
</dbReference>
<dbReference type="GO" id="GO:0012505">
    <property type="term" value="C:endomembrane system"/>
    <property type="evidence" value="ECO:0007669"/>
    <property type="project" value="UniProtKB-SubCell"/>
</dbReference>
<feature type="transmembrane region" description="Helical" evidence="11">
    <location>
        <begin position="390"/>
        <end position="415"/>
    </location>
</feature>
<name>A0A644V9N5_9ZZZZ</name>
<dbReference type="PANTHER" id="PTHR43520:SF8">
    <property type="entry name" value="P-TYPE CU(+) TRANSPORTER"/>
    <property type="match status" value="1"/>
</dbReference>
<feature type="transmembrane region" description="Helical" evidence="11">
    <location>
        <begin position="362"/>
        <end position="384"/>
    </location>
</feature>
<dbReference type="AlphaFoldDB" id="A0A644V9N5"/>
<dbReference type="GO" id="GO:0005524">
    <property type="term" value="F:ATP binding"/>
    <property type="evidence" value="ECO:0007669"/>
    <property type="project" value="UniProtKB-KW"/>
</dbReference>
<feature type="transmembrane region" description="Helical" evidence="11">
    <location>
        <begin position="732"/>
        <end position="752"/>
    </location>
</feature>
<evidence type="ECO:0000256" key="11">
    <source>
        <dbReference type="SAM" id="Phobius"/>
    </source>
</evidence>
<dbReference type="SFLD" id="SFLDG00002">
    <property type="entry name" value="C1.7:_P-type_atpase_like"/>
    <property type="match status" value="1"/>
</dbReference>
<dbReference type="Gene3D" id="3.40.1110.10">
    <property type="entry name" value="Calcium-transporting ATPase, cytoplasmic domain N"/>
    <property type="match status" value="1"/>
</dbReference>
<dbReference type="InterPro" id="IPR036412">
    <property type="entry name" value="HAD-like_sf"/>
</dbReference>
<organism evidence="13">
    <name type="scientific">bioreactor metagenome</name>
    <dbReference type="NCBI Taxonomy" id="1076179"/>
    <lineage>
        <taxon>unclassified sequences</taxon>
        <taxon>metagenomes</taxon>
        <taxon>ecological metagenomes</taxon>
    </lineage>
</organism>
<feature type="transmembrane region" description="Helical" evidence="11">
    <location>
        <begin position="180"/>
        <end position="206"/>
    </location>
</feature>
<feature type="region of interest" description="Disordered" evidence="10">
    <location>
        <begin position="36"/>
        <end position="76"/>
    </location>
</feature>
<keyword evidence="4" id="KW-0479">Metal-binding</keyword>
<feature type="domain" description="P-type ATPase A" evidence="12">
    <location>
        <begin position="246"/>
        <end position="346"/>
    </location>
</feature>
<feature type="transmembrane region" description="Helical" evidence="11">
    <location>
        <begin position="704"/>
        <end position="726"/>
    </location>
</feature>
<dbReference type="GO" id="GO:0016020">
    <property type="term" value="C:membrane"/>
    <property type="evidence" value="ECO:0007669"/>
    <property type="project" value="InterPro"/>
</dbReference>
<dbReference type="PRINTS" id="PR00119">
    <property type="entry name" value="CATATPASE"/>
</dbReference>
<dbReference type="Pfam" id="PF00122">
    <property type="entry name" value="E1-E2_ATPase"/>
    <property type="match status" value="1"/>
</dbReference>
<evidence type="ECO:0000256" key="1">
    <source>
        <dbReference type="ARBA" id="ARBA00004127"/>
    </source>
</evidence>
<sequence>MDKKKDHKKNIFHHEVDEDEMEIKNNHKKAIVYDKRNRNHHRESTDRNMNDSFHNGNHKENSNIKNDISDNIDSKEFNSNHEHMHHEEMDEMSHEFMSHDSNGMMDMKDLKKKFWTSLILTIPIIILSPMMGMEMPFQISFFGSYWIVLLIGTIIYFYGGSPFYNGSKKELKDKKPAMMTLIFMGITVAYFYSLYSVFANNIFHIYPMVSDFFWELATLIDIMLLGHIIEMNSIMSASSAIDKLAKLLPKKAHKIENGNIIDIDVSKLNEKDIVEIRAGEKIPADGIIIHGKTSINESMVTGESKRITKNVNNGVIGGSVNGEGNIQVKITGTGKKSYLSQVQNLVSKAQKEQSKRETMADIIARTLFYVAIILGIISFVSWYYVENISIAFSVAVTVLVIACPHALGLAIPLVVARSTSIGANNGLIFRNRTSFEQIKKLRYALMDKTGTLTEGNFKVTNYKSLNDGFTNQNILEISAGLENGSNHPLAIGILSKAKEMNLNYEKALDTHQETGIGLSGNINGEKFRIVSEAYLDRKDIFHDKSTFEKLAEKGNSISYLLNKNDELLGFISQGDEIKLESKKMIDSLKKRNITPIMLTGDNKQTANLVAQRLGINNVFGKLLPEDKEKIVRKYQNSGDAVMMIGDGVNDAPSLAAADIGVAIGSGTDVAIDSADVILVKSNPQDIIKFLDLGIKTTSKMNQNLVWGAGYNIIALPLAAGVLAPFGFMLNPLIGAILMSLSTVLVAINAMLLKDVNKS</sequence>
<protein>
    <submittedName>
        <fullName evidence="13">Copper-exporting P-type ATPase B</fullName>
    </submittedName>
</protein>
<proteinExistence type="inferred from homology"/>
<dbReference type="SFLD" id="SFLDF00027">
    <property type="entry name" value="p-type_atpase"/>
    <property type="match status" value="1"/>
</dbReference>
<dbReference type="InterPro" id="IPR044492">
    <property type="entry name" value="P_typ_ATPase_HD_dom"/>
</dbReference>
<evidence type="ECO:0000256" key="10">
    <source>
        <dbReference type="SAM" id="MobiDB-lite"/>
    </source>
</evidence>
<evidence type="ECO:0000313" key="13">
    <source>
        <dbReference type="EMBL" id="MPL87917.1"/>
    </source>
</evidence>
<comment type="caution">
    <text evidence="13">The sequence shown here is derived from an EMBL/GenBank/DDBJ whole genome shotgun (WGS) entry which is preliminary data.</text>
</comment>
<dbReference type="GO" id="GO:0016887">
    <property type="term" value="F:ATP hydrolysis activity"/>
    <property type="evidence" value="ECO:0007669"/>
    <property type="project" value="InterPro"/>
</dbReference>
<dbReference type="InterPro" id="IPR008250">
    <property type="entry name" value="ATPase_P-typ_transduc_dom_A_sf"/>
</dbReference>
<feature type="compositionally biased region" description="Basic and acidic residues" evidence="10">
    <location>
        <begin position="36"/>
        <end position="49"/>
    </location>
</feature>
<dbReference type="InterPro" id="IPR018303">
    <property type="entry name" value="ATPase_P-typ_P_site"/>
</dbReference>
<evidence type="ECO:0000256" key="8">
    <source>
        <dbReference type="ARBA" id="ARBA00022989"/>
    </source>
</evidence>
<keyword evidence="7" id="KW-1278">Translocase</keyword>
<evidence type="ECO:0000259" key="12">
    <source>
        <dbReference type="Pfam" id="PF00122"/>
    </source>
</evidence>
<dbReference type="CDD" id="cd07552">
    <property type="entry name" value="P-type_ATPase_Cu-like"/>
    <property type="match status" value="1"/>
</dbReference>
<dbReference type="PANTHER" id="PTHR43520">
    <property type="entry name" value="ATP7, ISOFORM B"/>
    <property type="match status" value="1"/>
</dbReference>
<accession>A0A644V9N5</accession>
<evidence type="ECO:0000256" key="7">
    <source>
        <dbReference type="ARBA" id="ARBA00022967"/>
    </source>
</evidence>
<dbReference type="InterPro" id="IPR027256">
    <property type="entry name" value="P-typ_ATPase_IB"/>
</dbReference>
<dbReference type="InterPro" id="IPR059000">
    <property type="entry name" value="ATPase_P-type_domA"/>
</dbReference>
<dbReference type="NCBIfam" id="TIGR01494">
    <property type="entry name" value="ATPase_P-type"/>
    <property type="match status" value="1"/>
</dbReference>
<gene>
    <name evidence="13" type="primary">copB_3</name>
    <name evidence="13" type="ORF">SDC9_33930</name>
</gene>
<evidence type="ECO:0000256" key="5">
    <source>
        <dbReference type="ARBA" id="ARBA00022741"/>
    </source>
</evidence>
<reference evidence="13" key="1">
    <citation type="submission" date="2019-08" db="EMBL/GenBank/DDBJ databases">
        <authorList>
            <person name="Kucharzyk K."/>
            <person name="Murdoch R.W."/>
            <person name="Higgins S."/>
            <person name="Loffler F."/>
        </authorList>
    </citation>
    <scope>NUCLEOTIDE SEQUENCE</scope>
</reference>
<dbReference type="GO" id="GO:0055070">
    <property type="term" value="P:copper ion homeostasis"/>
    <property type="evidence" value="ECO:0007669"/>
    <property type="project" value="TreeGrafter"/>
</dbReference>
<dbReference type="GO" id="GO:0043682">
    <property type="term" value="F:P-type divalent copper transporter activity"/>
    <property type="evidence" value="ECO:0007669"/>
    <property type="project" value="TreeGrafter"/>
</dbReference>
<dbReference type="InterPro" id="IPR001757">
    <property type="entry name" value="P_typ_ATPase"/>
</dbReference>
<keyword evidence="8 11" id="KW-1133">Transmembrane helix</keyword>
<keyword evidence="9 11" id="KW-0472">Membrane</keyword>
<dbReference type="NCBIfam" id="TIGR01511">
    <property type="entry name" value="ATPase-IB1_Cu"/>
    <property type="match status" value="1"/>
</dbReference>
<evidence type="ECO:0000256" key="3">
    <source>
        <dbReference type="ARBA" id="ARBA00022692"/>
    </source>
</evidence>
<dbReference type="InterPro" id="IPR023214">
    <property type="entry name" value="HAD_sf"/>
</dbReference>
<comment type="subcellular location">
    <subcellularLocation>
        <location evidence="1">Endomembrane system</location>
        <topology evidence="1">Multi-pass membrane protein</topology>
    </subcellularLocation>
</comment>
<dbReference type="SFLD" id="SFLDS00003">
    <property type="entry name" value="Haloacid_Dehalogenase"/>
    <property type="match status" value="1"/>
</dbReference>
<comment type="similarity">
    <text evidence="2">Belongs to the cation transport ATPase (P-type) (TC 3.A.3) family. Type IB subfamily.</text>
</comment>
<evidence type="ECO:0000256" key="4">
    <source>
        <dbReference type="ARBA" id="ARBA00022723"/>
    </source>
</evidence>
<keyword evidence="3 11" id="KW-0812">Transmembrane</keyword>
<dbReference type="PROSITE" id="PS00154">
    <property type="entry name" value="ATPASE_E1_E2"/>
    <property type="match status" value="1"/>
</dbReference>
<dbReference type="Gene3D" id="3.40.50.1000">
    <property type="entry name" value="HAD superfamily/HAD-like"/>
    <property type="match status" value="1"/>
</dbReference>
<evidence type="ECO:0000256" key="9">
    <source>
        <dbReference type="ARBA" id="ARBA00023136"/>
    </source>
</evidence>
<dbReference type="InterPro" id="IPR023299">
    <property type="entry name" value="ATPase_P-typ_cyto_dom_N"/>
</dbReference>
<dbReference type="NCBIfam" id="TIGR01525">
    <property type="entry name" value="ATPase-IB_hvy"/>
    <property type="match status" value="1"/>
</dbReference>
<keyword evidence="5" id="KW-0547">Nucleotide-binding</keyword>
<dbReference type="GO" id="GO:0005507">
    <property type="term" value="F:copper ion binding"/>
    <property type="evidence" value="ECO:0007669"/>
    <property type="project" value="TreeGrafter"/>
</dbReference>
<keyword evidence="6" id="KW-0067">ATP-binding</keyword>
<dbReference type="SUPFAM" id="SSF56784">
    <property type="entry name" value="HAD-like"/>
    <property type="match status" value="1"/>
</dbReference>
<dbReference type="FunFam" id="2.70.150.10:FF:000002">
    <property type="entry name" value="Copper-transporting ATPase 1, putative"/>
    <property type="match status" value="1"/>
</dbReference>
<dbReference type="SUPFAM" id="SSF81665">
    <property type="entry name" value="Calcium ATPase, transmembrane domain M"/>
    <property type="match status" value="1"/>
</dbReference>